<evidence type="ECO:0000313" key="1">
    <source>
        <dbReference type="EMBL" id="DAF84801.1"/>
    </source>
</evidence>
<dbReference type="EMBL" id="BK015909">
    <property type="protein sequence ID" value="DAF84801.1"/>
    <property type="molecule type" value="Genomic_DNA"/>
</dbReference>
<protein>
    <submittedName>
        <fullName evidence="1">Uncharacterized protein</fullName>
    </submittedName>
</protein>
<accession>A0A8S5TRG6</accession>
<reference evidence="1" key="1">
    <citation type="journal article" date="2021" name="Proc. Natl. Acad. Sci. U.S.A.">
        <title>A Catalog of Tens of Thousands of Viruses from Human Metagenomes Reveals Hidden Associations with Chronic Diseases.</title>
        <authorList>
            <person name="Tisza M.J."/>
            <person name="Buck C.B."/>
        </authorList>
    </citation>
    <scope>NUCLEOTIDE SEQUENCE</scope>
    <source>
        <strain evidence="1">Ctm6w13</strain>
    </source>
</reference>
<proteinExistence type="predicted"/>
<organism evidence="1">
    <name type="scientific">Myoviridae sp. ctm6w13</name>
    <dbReference type="NCBI Taxonomy" id="2825167"/>
    <lineage>
        <taxon>Viruses</taxon>
        <taxon>Duplodnaviria</taxon>
        <taxon>Heunggongvirae</taxon>
        <taxon>Uroviricota</taxon>
        <taxon>Caudoviricetes</taxon>
    </lineage>
</organism>
<name>A0A8S5TRG6_9CAUD</name>
<sequence length="31" mass="3742">MFRVPTKEVGFRSYSRPKELSETLTQIIEIW</sequence>